<dbReference type="InterPro" id="IPR002625">
    <property type="entry name" value="Smr_dom"/>
</dbReference>
<feature type="domain" description="Smr" evidence="7">
    <location>
        <begin position="489"/>
        <end position="564"/>
    </location>
</feature>
<dbReference type="InterPro" id="IPR036063">
    <property type="entry name" value="Smr_dom_sf"/>
</dbReference>
<dbReference type="PANTHER" id="PTHR46651">
    <property type="entry name" value="POLYADENYLATE-BINDING PROTEIN-INTERACTING PROTEIN 7"/>
    <property type="match status" value="1"/>
</dbReference>
<dbReference type="PROSITE" id="PS50103">
    <property type="entry name" value="ZF_C3H1"/>
    <property type="match status" value="1"/>
</dbReference>
<dbReference type="SMART" id="SM01162">
    <property type="entry name" value="DUF1771"/>
    <property type="match status" value="1"/>
</dbReference>
<feature type="compositionally biased region" description="Polar residues" evidence="5">
    <location>
        <begin position="302"/>
        <end position="320"/>
    </location>
</feature>
<evidence type="ECO:0000256" key="4">
    <source>
        <dbReference type="PROSITE-ProRule" id="PRU00723"/>
    </source>
</evidence>
<dbReference type="AlphaFoldDB" id="A0A9W7ZMQ6"/>
<dbReference type="Pfam" id="PF08590">
    <property type="entry name" value="DUF1771"/>
    <property type="match status" value="1"/>
</dbReference>
<dbReference type="SMART" id="SM00356">
    <property type="entry name" value="ZnF_C3H1"/>
    <property type="match status" value="2"/>
</dbReference>
<dbReference type="OrthoDB" id="3231855at2759"/>
<evidence type="ECO:0000313" key="8">
    <source>
        <dbReference type="EMBL" id="KAJ1911711.1"/>
    </source>
</evidence>
<evidence type="ECO:0000256" key="1">
    <source>
        <dbReference type="ARBA" id="ARBA00022723"/>
    </source>
</evidence>
<dbReference type="PROSITE" id="PS50828">
    <property type="entry name" value="SMR"/>
    <property type="match status" value="1"/>
</dbReference>
<name>A0A9W7ZMQ6_9FUNG</name>
<keyword evidence="1 4" id="KW-0479">Metal-binding</keyword>
<evidence type="ECO:0000256" key="2">
    <source>
        <dbReference type="ARBA" id="ARBA00022771"/>
    </source>
</evidence>
<dbReference type="Gene3D" id="3.30.1370.110">
    <property type="match status" value="1"/>
</dbReference>
<evidence type="ECO:0000256" key="5">
    <source>
        <dbReference type="SAM" id="MobiDB-lite"/>
    </source>
</evidence>
<evidence type="ECO:0000259" key="7">
    <source>
        <dbReference type="PROSITE" id="PS50828"/>
    </source>
</evidence>
<dbReference type="InterPro" id="IPR000571">
    <property type="entry name" value="Znf_CCCH"/>
</dbReference>
<dbReference type="SMART" id="SM00463">
    <property type="entry name" value="SMR"/>
    <property type="match status" value="1"/>
</dbReference>
<comment type="caution">
    <text evidence="8">The sequence shown here is derived from an EMBL/GenBank/DDBJ whole genome shotgun (WGS) entry which is preliminary data.</text>
</comment>
<evidence type="ECO:0000313" key="9">
    <source>
        <dbReference type="Proteomes" id="UP001150538"/>
    </source>
</evidence>
<keyword evidence="3 4" id="KW-0862">Zinc</keyword>
<dbReference type="Proteomes" id="UP001150538">
    <property type="component" value="Unassembled WGS sequence"/>
</dbReference>
<sequence>MSDPLTPLAEHLESLSLNSDSLTRKYVLAALEDKSLGASERKDTLKEILVETNDLPEAKLENTIDKLIETFDYDSLTKNKKTQHKSFNYSNVARPDHKCVSPLSESSFKTISPEGQASISLTNQDTLYTTASHSYGSEEYYANHDYTNDGYYDDEYYHYYSEDEFDETEGGDEGIQEEEFGMVNTFADMSDQELLETVFYFYDPDVIWMTIEATGFDPEAAMKLLLSVDFTPESLETSHRTPSQRVCRHFMHNGCFRKDCWFSHDVTSMICRFWLSGDCMKGPECEFLHGWPEQALQAIRDSTSGTSDISNNLINSTKNKSPGIDPTILNTEEEFPALSSNSAKLKSKNSPSKTGYSAVAQSLSSYTGDGLKFKKQPLDSQAAYESRKFPQIPNPMPFFFTGKELTKQYNEIRKDALKNIRLRNSALNKAHAAFQSGNAKLAKTFAKQGQDANKEARELNRKASYGLFYLRNPKLKPELRKSIRGEIFIDLHGLHSNEAFETLEELLYDFSGIVKHVWVVPGVGIHSKFKPRLLPTVTRFCNERGYRFKEYGSKGLNGLVCILI</sequence>
<dbReference type="PANTHER" id="PTHR46651:SF1">
    <property type="entry name" value="SMALL MUTS RELATED FAMILY PROTEIN"/>
    <property type="match status" value="1"/>
</dbReference>
<organism evidence="8 9">
    <name type="scientific">Mycoemilia scoparia</name>
    <dbReference type="NCBI Taxonomy" id="417184"/>
    <lineage>
        <taxon>Eukaryota</taxon>
        <taxon>Fungi</taxon>
        <taxon>Fungi incertae sedis</taxon>
        <taxon>Zoopagomycota</taxon>
        <taxon>Kickxellomycotina</taxon>
        <taxon>Kickxellomycetes</taxon>
        <taxon>Kickxellales</taxon>
        <taxon>Kickxellaceae</taxon>
        <taxon>Mycoemilia</taxon>
    </lineage>
</organism>
<dbReference type="GO" id="GO:0008270">
    <property type="term" value="F:zinc ion binding"/>
    <property type="evidence" value="ECO:0007669"/>
    <property type="project" value="UniProtKB-KW"/>
</dbReference>
<feature type="region of interest" description="Disordered" evidence="5">
    <location>
        <begin position="302"/>
        <end position="328"/>
    </location>
</feature>
<proteinExistence type="predicted"/>
<dbReference type="EMBL" id="JANBPU010000418">
    <property type="protein sequence ID" value="KAJ1911711.1"/>
    <property type="molecule type" value="Genomic_DNA"/>
</dbReference>
<evidence type="ECO:0000259" key="6">
    <source>
        <dbReference type="PROSITE" id="PS50103"/>
    </source>
</evidence>
<dbReference type="Gene3D" id="3.30.1370.210">
    <property type="match status" value="1"/>
</dbReference>
<accession>A0A9W7ZMQ6</accession>
<evidence type="ECO:0000256" key="3">
    <source>
        <dbReference type="ARBA" id="ARBA00022833"/>
    </source>
</evidence>
<dbReference type="SUPFAM" id="SSF90229">
    <property type="entry name" value="CCCH zinc finger"/>
    <property type="match status" value="1"/>
</dbReference>
<protein>
    <submittedName>
        <fullName evidence="8">Uncharacterized protein</fullName>
    </submittedName>
</protein>
<feature type="domain" description="C3H1-type" evidence="6">
    <location>
        <begin position="265"/>
        <end position="292"/>
    </location>
</feature>
<gene>
    <name evidence="8" type="ORF">H4219_005851</name>
</gene>
<dbReference type="InterPro" id="IPR036855">
    <property type="entry name" value="Znf_CCCH_sf"/>
</dbReference>
<dbReference type="SUPFAM" id="SSF160443">
    <property type="entry name" value="SMR domain-like"/>
    <property type="match status" value="1"/>
</dbReference>
<keyword evidence="2 4" id="KW-0863">Zinc-finger</keyword>
<dbReference type="InterPro" id="IPR013899">
    <property type="entry name" value="DUF1771"/>
</dbReference>
<reference evidence="8" key="1">
    <citation type="submission" date="2022-07" db="EMBL/GenBank/DDBJ databases">
        <title>Phylogenomic reconstructions and comparative analyses of Kickxellomycotina fungi.</title>
        <authorList>
            <person name="Reynolds N.K."/>
            <person name="Stajich J.E."/>
            <person name="Barry K."/>
            <person name="Grigoriev I.V."/>
            <person name="Crous P."/>
            <person name="Smith M.E."/>
        </authorList>
    </citation>
    <scope>NUCLEOTIDE SEQUENCE</scope>
    <source>
        <strain evidence="8">NBRC 100468</strain>
    </source>
</reference>
<dbReference type="InterPro" id="IPR053242">
    <property type="entry name" value="PAM2-like_domain"/>
</dbReference>
<keyword evidence="9" id="KW-1185">Reference proteome</keyword>
<feature type="zinc finger region" description="C3H1-type" evidence="4">
    <location>
        <begin position="265"/>
        <end position="292"/>
    </location>
</feature>